<dbReference type="InterPro" id="IPR003594">
    <property type="entry name" value="HATPase_dom"/>
</dbReference>
<dbReference type="Gene3D" id="3.30.450.20">
    <property type="entry name" value="PAS domain"/>
    <property type="match status" value="4"/>
</dbReference>
<evidence type="ECO:0000256" key="6">
    <source>
        <dbReference type="SAM" id="Coils"/>
    </source>
</evidence>
<protein>
    <recommendedName>
        <fullName evidence="2">histidine kinase</fullName>
        <ecNumber evidence="2">2.7.13.3</ecNumber>
    </recommendedName>
</protein>
<dbReference type="GO" id="GO:0006355">
    <property type="term" value="P:regulation of DNA-templated transcription"/>
    <property type="evidence" value="ECO:0007669"/>
    <property type="project" value="InterPro"/>
</dbReference>
<keyword evidence="11" id="KW-1185">Reference proteome</keyword>
<dbReference type="PROSITE" id="PS50112">
    <property type="entry name" value="PAS"/>
    <property type="match status" value="3"/>
</dbReference>
<dbReference type="InterPro" id="IPR035965">
    <property type="entry name" value="PAS-like_dom_sf"/>
</dbReference>
<dbReference type="NCBIfam" id="TIGR00229">
    <property type="entry name" value="sensory_box"/>
    <property type="match status" value="4"/>
</dbReference>
<reference evidence="10" key="1">
    <citation type="submission" date="2023-08" db="EMBL/GenBank/DDBJ databases">
        <title>Methanolobus mangrovi sp. nov. and Methanolobus sediminis sp. nov, two novel methylotrophic methanogens isolated from mangrove sediments in China.</title>
        <authorList>
            <person name="Zhou J."/>
        </authorList>
    </citation>
    <scope>NUCLEOTIDE SEQUENCE</scope>
    <source>
        <strain evidence="10">FTZ2</strain>
    </source>
</reference>
<dbReference type="InterPro" id="IPR005467">
    <property type="entry name" value="His_kinase_dom"/>
</dbReference>
<proteinExistence type="predicted"/>
<evidence type="ECO:0000256" key="4">
    <source>
        <dbReference type="ARBA" id="ARBA00022679"/>
    </source>
</evidence>
<dbReference type="SUPFAM" id="SSF55874">
    <property type="entry name" value="ATPase domain of HSP90 chaperone/DNA topoisomerase II/histidine kinase"/>
    <property type="match status" value="1"/>
</dbReference>
<feature type="domain" description="PAC" evidence="9">
    <location>
        <begin position="217"/>
        <end position="269"/>
    </location>
</feature>
<dbReference type="InterPro" id="IPR001610">
    <property type="entry name" value="PAC"/>
</dbReference>
<dbReference type="CDD" id="cd00082">
    <property type="entry name" value="HisKA"/>
    <property type="match status" value="1"/>
</dbReference>
<dbReference type="Pfam" id="PF00512">
    <property type="entry name" value="HisKA"/>
    <property type="match status" value="1"/>
</dbReference>
<dbReference type="GeneID" id="84228633"/>
<feature type="domain" description="PAS" evidence="8">
    <location>
        <begin position="393"/>
        <end position="462"/>
    </location>
</feature>
<dbReference type="Pfam" id="PF08447">
    <property type="entry name" value="PAS_3"/>
    <property type="match status" value="1"/>
</dbReference>
<feature type="domain" description="PAC" evidence="9">
    <location>
        <begin position="339"/>
        <end position="392"/>
    </location>
</feature>
<dbReference type="Pfam" id="PF00989">
    <property type="entry name" value="PAS"/>
    <property type="match status" value="1"/>
</dbReference>
<dbReference type="SUPFAM" id="SSF47384">
    <property type="entry name" value="Homodimeric domain of signal transducing histidine kinase"/>
    <property type="match status" value="1"/>
</dbReference>
<name>A0AA51YJ99_9EURY</name>
<dbReference type="InterPro" id="IPR000700">
    <property type="entry name" value="PAS-assoc_C"/>
</dbReference>
<dbReference type="EMBL" id="CP133594">
    <property type="protein sequence ID" value="WMW22385.1"/>
    <property type="molecule type" value="Genomic_DNA"/>
</dbReference>
<dbReference type="InterPro" id="IPR003661">
    <property type="entry name" value="HisK_dim/P_dom"/>
</dbReference>
<dbReference type="SMART" id="SM00091">
    <property type="entry name" value="PAS"/>
    <property type="match status" value="4"/>
</dbReference>
<dbReference type="InterPro" id="IPR000014">
    <property type="entry name" value="PAS"/>
</dbReference>
<dbReference type="SMART" id="SM00388">
    <property type="entry name" value="HisKA"/>
    <property type="match status" value="1"/>
</dbReference>
<evidence type="ECO:0000313" key="11">
    <source>
        <dbReference type="Proteomes" id="UP001183006"/>
    </source>
</evidence>
<dbReference type="AlphaFoldDB" id="A0AA51YJ99"/>
<dbReference type="Gene3D" id="3.30.565.10">
    <property type="entry name" value="Histidine kinase-like ATPase, C-terminal domain"/>
    <property type="match status" value="1"/>
</dbReference>
<dbReference type="InterPro" id="IPR004358">
    <property type="entry name" value="Sig_transdc_His_kin-like_C"/>
</dbReference>
<dbReference type="PANTHER" id="PTHR43304:SF1">
    <property type="entry name" value="PAC DOMAIN-CONTAINING PROTEIN"/>
    <property type="match status" value="1"/>
</dbReference>
<evidence type="ECO:0000313" key="10">
    <source>
        <dbReference type="EMBL" id="WMW22385.1"/>
    </source>
</evidence>
<evidence type="ECO:0000259" key="7">
    <source>
        <dbReference type="PROSITE" id="PS50109"/>
    </source>
</evidence>
<feature type="domain" description="PAC" evidence="9">
    <location>
        <begin position="467"/>
        <end position="517"/>
    </location>
</feature>
<evidence type="ECO:0000259" key="9">
    <source>
        <dbReference type="PROSITE" id="PS50113"/>
    </source>
</evidence>
<sequence>MSGITDINGFHRKILDSIWIGVWAVDKYENIVFFNKGMEYIFGTSKEKVLGTNVLRYIKEQSMRDQKHFCELFCRVKRTVTPAPYDSLSMITRKGNLTYQSGVLVPLLDDMGNYDGMVGTVEDITERKLSEKQTLDFLKTEKELEMIYKSSPVVAFLWLAEENRPVEYVSDNLDQFGYNPEDFTSGRMNYSEIIFPDDLKKFQSHIRKDEAEGHKYFSQQYRILTKDGKVRWVSERSLIVRDETDIPAHHQGIIIDITKQKISQEALLEAEKKYRLIFENSPLGIFDFDNEGVVRHCNDNLIKILGLPKEEIVGFNLMTSLRDEQMKTAFESVLSKKSGHYEGEYKSTTGDKVTPIRACYSPNISEDGSVLGGIGIIEDITERKIAYDALKASEERYSSLVENGNDGIVIIQEHVLKFANSKFEDLTGYSKEEMIGKSFFEFISPEYRDIVFEMYEMGSKKDPTIPHKYEICILSKEGKKVATELNTSYIIHDGKPADMAIIRDITERKKAERALKEYAHELARANEELKSLDRMKDEFLSNVSHELNTPIVSIKGYSDLVYDETLGGINDKQKDALEVVLRNTQRLINVVNSLLYISMVESGSIEYKFEDVLISDIIDNVADDMTAQIKKKSLSLEKNVPADLPPVKGDRDKLAILFTNLMDNAIKFTDAGGQIILNVEEEKQEGKEEEQNYIHIKISDTGIGIPEELIPKLFQRFYQIDASTKRKYGGTGLGLYISKSIVDAHEGQIWIESEKDAGTTIHVRLPCQ</sequence>
<dbReference type="InterPro" id="IPR013655">
    <property type="entry name" value="PAS_fold_3"/>
</dbReference>
<dbReference type="InterPro" id="IPR036097">
    <property type="entry name" value="HisK_dim/P_sf"/>
</dbReference>
<dbReference type="FunFam" id="3.30.565.10:FF:000006">
    <property type="entry name" value="Sensor histidine kinase WalK"/>
    <property type="match status" value="1"/>
</dbReference>
<dbReference type="RefSeq" id="WP_309308265.1">
    <property type="nucleotide sequence ID" value="NZ_CP133594.1"/>
</dbReference>
<gene>
    <name evidence="10" type="ORF">RE476_00790</name>
</gene>
<organism evidence="10 11">
    <name type="scientific">Methanolobus mangrovi</name>
    <dbReference type="NCBI Taxonomy" id="3072977"/>
    <lineage>
        <taxon>Archaea</taxon>
        <taxon>Methanobacteriati</taxon>
        <taxon>Methanobacteriota</taxon>
        <taxon>Stenosarchaea group</taxon>
        <taxon>Methanomicrobia</taxon>
        <taxon>Methanosarcinales</taxon>
        <taxon>Methanosarcinaceae</taxon>
        <taxon>Methanolobus</taxon>
    </lineage>
</organism>
<accession>A0AA51YJ99</accession>
<dbReference type="PROSITE" id="PS50113">
    <property type="entry name" value="PAC"/>
    <property type="match status" value="4"/>
</dbReference>
<dbReference type="InterPro" id="IPR052162">
    <property type="entry name" value="Sensor_kinase/Photoreceptor"/>
</dbReference>
<dbReference type="PANTHER" id="PTHR43304">
    <property type="entry name" value="PHYTOCHROME-LIKE PROTEIN CPH1"/>
    <property type="match status" value="1"/>
</dbReference>
<feature type="domain" description="PAS" evidence="8">
    <location>
        <begin position="270"/>
        <end position="336"/>
    </location>
</feature>
<dbReference type="Gene3D" id="1.10.287.130">
    <property type="match status" value="1"/>
</dbReference>
<dbReference type="Pfam" id="PF13426">
    <property type="entry name" value="PAS_9"/>
    <property type="match status" value="2"/>
</dbReference>
<dbReference type="PRINTS" id="PR00344">
    <property type="entry name" value="BCTRLSENSOR"/>
</dbReference>
<dbReference type="Pfam" id="PF02518">
    <property type="entry name" value="HATPase_c"/>
    <property type="match status" value="1"/>
</dbReference>
<feature type="domain" description="Histidine kinase" evidence="7">
    <location>
        <begin position="542"/>
        <end position="768"/>
    </location>
</feature>
<dbReference type="SMART" id="SM00086">
    <property type="entry name" value="PAC"/>
    <property type="match status" value="4"/>
</dbReference>
<dbReference type="CDD" id="cd00130">
    <property type="entry name" value="PAS"/>
    <property type="match status" value="4"/>
</dbReference>
<dbReference type="EC" id="2.7.13.3" evidence="2"/>
<dbReference type="InterPro" id="IPR013767">
    <property type="entry name" value="PAS_fold"/>
</dbReference>
<dbReference type="InterPro" id="IPR036890">
    <property type="entry name" value="HATPase_C_sf"/>
</dbReference>
<keyword evidence="3" id="KW-0597">Phosphoprotein</keyword>
<dbReference type="CDD" id="cd16922">
    <property type="entry name" value="HATPase_EvgS-ArcB-TorS-like"/>
    <property type="match status" value="1"/>
</dbReference>
<dbReference type="SUPFAM" id="SSF55785">
    <property type="entry name" value="PYP-like sensor domain (PAS domain)"/>
    <property type="match status" value="4"/>
</dbReference>
<evidence type="ECO:0000259" key="8">
    <source>
        <dbReference type="PROSITE" id="PS50112"/>
    </source>
</evidence>
<dbReference type="PROSITE" id="PS50109">
    <property type="entry name" value="HIS_KIN"/>
    <property type="match status" value="1"/>
</dbReference>
<evidence type="ECO:0000256" key="2">
    <source>
        <dbReference type="ARBA" id="ARBA00012438"/>
    </source>
</evidence>
<evidence type="ECO:0000256" key="1">
    <source>
        <dbReference type="ARBA" id="ARBA00000085"/>
    </source>
</evidence>
<dbReference type="KEGG" id="mmav:RE476_00790"/>
<keyword evidence="5" id="KW-0418">Kinase</keyword>
<feature type="domain" description="PAC" evidence="9">
    <location>
        <begin position="84"/>
        <end position="136"/>
    </location>
</feature>
<keyword evidence="6" id="KW-0175">Coiled coil</keyword>
<dbReference type="GO" id="GO:0000155">
    <property type="term" value="F:phosphorelay sensor kinase activity"/>
    <property type="evidence" value="ECO:0007669"/>
    <property type="project" value="InterPro"/>
</dbReference>
<dbReference type="SMART" id="SM00387">
    <property type="entry name" value="HATPase_c"/>
    <property type="match status" value="1"/>
</dbReference>
<evidence type="ECO:0000256" key="3">
    <source>
        <dbReference type="ARBA" id="ARBA00022553"/>
    </source>
</evidence>
<keyword evidence="4" id="KW-0808">Transferase</keyword>
<evidence type="ECO:0000256" key="5">
    <source>
        <dbReference type="ARBA" id="ARBA00022777"/>
    </source>
</evidence>
<dbReference type="Proteomes" id="UP001183006">
    <property type="component" value="Chromosome"/>
</dbReference>
<feature type="coiled-coil region" evidence="6">
    <location>
        <begin position="508"/>
        <end position="542"/>
    </location>
</feature>
<comment type="catalytic activity">
    <reaction evidence="1">
        <text>ATP + protein L-histidine = ADP + protein N-phospho-L-histidine.</text>
        <dbReference type="EC" id="2.7.13.3"/>
    </reaction>
</comment>
<feature type="domain" description="PAS" evidence="8">
    <location>
        <begin position="12"/>
        <end position="55"/>
    </location>
</feature>